<accession>A0AAV4NUJ8</accession>
<sequence length="57" mass="5946">FLASAHDGVRSVVVTPFSTTLVFESLAPEHRGNYTCVASNAAGTMSHTAPMVIHGMA</sequence>
<keyword evidence="2" id="KW-1185">Reference proteome</keyword>
<reference evidence="1 2" key="1">
    <citation type="submission" date="2021-06" db="EMBL/GenBank/DDBJ databases">
        <title>Caerostris darwini draft genome.</title>
        <authorList>
            <person name="Kono N."/>
            <person name="Arakawa K."/>
        </authorList>
    </citation>
    <scope>NUCLEOTIDE SEQUENCE [LARGE SCALE GENOMIC DNA]</scope>
</reference>
<proteinExistence type="predicted"/>
<feature type="non-terminal residue" evidence="1">
    <location>
        <position position="1"/>
    </location>
</feature>
<organism evidence="1 2">
    <name type="scientific">Caerostris darwini</name>
    <dbReference type="NCBI Taxonomy" id="1538125"/>
    <lineage>
        <taxon>Eukaryota</taxon>
        <taxon>Metazoa</taxon>
        <taxon>Ecdysozoa</taxon>
        <taxon>Arthropoda</taxon>
        <taxon>Chelicerata</taxon>
        <taxon>Arachnida</taxon>
        <taxon>Araneae</taxon>
        <taxon>Araneomorphae</taxon>
        <taxon>Entelegynae</taxon>
        <taxon>Araneoidea</taxon>
        <taxon>Araneidae</taxon>
        <taxon>Caerostris</taxon>
    </lineage>
</organism>
<name>A0AAV4NUJ8_9ARAC</name>
<evidence type="ECO:0000313" key="2">
    <source>
        <dbReference type="Proteomes" id="UP001054837"/>
    </source>
</evidence>
<dbReference type="Proteomes" id="UP001054837">
    <property type="component" value="Unassembled WGS sequence"/>
</dbReference>
<dbReference type="InterPro" id="IPR013783">
    <property type="entry name" value="Ig-like_fold"/>
</dbReference>
<dbReference type="InterPro" id="IPR036179">
    <property type="entry name" value="Ig-like_dom_sf"/>
</dbReference>
<protein>
    <submittedName>
        <fullName evidence="1">Down syndrome cell adhesion molecule-like protein Dscam2</fullName>
    </submittedName>
</protein>
<dbReference type="EMBL" id="BPLQ01002067">
    <property type="protein sequence ID" value="GIX88408.1"/>
    <property type="molecule type" value="Genomic_DNA"/>
</dbReference>
<gene>
    <name evidence="1" type="primary">Dscam2_78</name>
    <name evidence="1" type="ORF">CDAR_455601</name>
</gene>
<dbReference type="Gene3D" id="2.60.40.10">
    <property type="entry name" value="Immunoglobulins"/>
    <property type="match status" value="1"/>
</dbReference>
<evidence type="ECO:0000313" key="1">
    <source>
        <dbReference type="EMBL" id="GIX88408.1"/>
    </source>
</evidence>
<dbReference type="SUPFAM" id="SSF48726">
    <property type="entry name" value="Immunoglobulin"/>
    <property type="match status" value="1"/>
</dbReference>
<dbReference type="AlphaFoldDB" id="A0AAV4NUJ8"/>
<comment type="caution">
    <text evidence="1">The sequence shown here is derived from an EMBL/GenBank/DDBJ whole genome shotgun (WGS) entry which is preliminary data.</text>
</comment>